<keyword evidence="5 7" id="KW-0472">Membrane</keyword>
<accession>A0AAN9RSD0</accession>
<evidence type="ECO:0000256" key="1">
    <source>
        <dbReference type="ARBA" id="ARBA00004477"/>
    </source>
</evidence>
<gene>
    <name evidence="9" type="ORF">VNO80_00026</name>
</gene>
<feature type="domain" description="Reticulon" evidence="8">
    <location>
        <begin position="61"/>
        <end position="185"/>
    </location>
</feature>
<evidence type="ECO:0000256" key="5">
    <source>
        <dbReference type="ARBA" id="ARBA00023136"/>
    </source>
</evidence>
<evidence type="ECO:0000256" key="3">
    <source>
        <dbReference type="ARBA" id="ARBA00022824"/>
    </source>
</evidence>
<reference evidence="9 10" key="1">
    <citation type="submission" date="2024-01" db="EMBL/GenBank/DDBJ databases">
        <title>The genomes of 5 underutilized Papilionoideae crops provide insights into root nodulation and disease resistanc.</title>
        <authorList>
            <person name="Jiang F."/>
        </authorList>
    </citation>
    <scope>NUCLEOTIDE SEQUENCE [LARGE SCALE GENOMIC DNA]</scope>
    <source>
        <strain evidence="9">JINMINGXINNONG_FW02</strain>
        <tissue evidence="9">Leaves</tissue>
    </source>
</reference>
<protein>
    <recommendedName>
        <fullName evidence="8">Reticulon domain-containing protein</fullName>
    </recommendedName>
</protein>
<proteinExistence type="predicted"/>
<keyword evidence="2 7" id="KW-0812">Transmembrane</keyword>
<keyword evidence="10" id="KW-1185">Reference proteome</keyword>
<comment type="subcellular location">
    <subcellularLocation>
        <location evidence="1">Endoplasmic reticulum membrane</location>
        <topology evidence="1">Multi-pass membrane protein</topology>
    </subcellularLocation>
</comment>
<dbReference type="AlphaFoldDB" id="A0AAN9RSD0"/>
<keyword evidence="3" id="KW-0256">Endoplasmic reticulum</keyword>
<dbReference type="Proteomes" id="UP001374584">
    <property type="component" value="Unassembled WGS sequence"/>
</dbReference>
<evidence type="ECO:0000313" key="9">
    <source>
        <dbReference type="EMBL" id="KAK7381483.1"/>
    </source>
</evidence>
<feature type="transmembrane region" description="Helical" evidence="7">
    <location>
        <begin position="56"/>
        <end position="74"/>
    </location>
</feature>
<feature type="transmembrane region" description="Helical" evidence="7">
    <location>
        <begin position="80"/>
        <end position="103"/>
    </location>
</feature>
<evidence type="ECO:0000313" key="10">
    <source>
        <dbReference type="Proteomes" id="UP001374584"/>
    </source>
</evidence>
<name>A0AAN9RSD0_PHACN</name>
<evidence type="ECO:0000256" key="4">
    <source>
        <dbReference type="ARBA" id="ARBA00022989"/>
    </source>
</evidence>
<evidence type="ECO:0000259" key="8">
    <source>
        <dbReference type="Pfam" id="PF02453"/>
    </source>
</evidence>
<dbReference type="InterPro" id="IPR044177">
    <property type="entry name" value="RTNLB22/23"/>
</dbReference>
<dbReference type="GO" id="GO:0005789">
    <property type="term" value="C:endoplasmic reticulum membrane"/>
    <property type="evidence" value="ECO:0007669"/>
    <property type="project" value="UniProtKB-SubCell"/>
</dbReference>
<evidence type="ECO:0000256" key="6">
    <source>
        <dbReference type="SAM" id="MobiDB-lite"/>
    </source>
</evidence>
<organism evidence="9 10">
    <name type="scientific">Phaseolus coccineus</name>
    <name type="common">Scarlet runner bean</name>
    <name type="synonym">Phaseolus multiflorus</name>
    <dbReference type="NCBI Taxonomy" id="3886"/>
    <lineage>
        <taxon>Eukaryota</taxon>
        <taxon>Viridiplantae</taxon>
        <taxon>Streptophyta</taxon>
        <taxon>Embryophyta</taxon>
        <taxon>Tracheophyta</taxon>
        <taxon>Spermatophyta</taxon>
        <taxon>Magnoliopsida</taxon>
        <taxon>eudicotyledons</taxon>
        <taxon>Gunneridae</taxon>
        <taxon>Pentapetalae</taxon>
        <taxon>rosids</taxon>
        <taxon>fabids</taxon>
        <taxon>Fabales</taxon>
        <taxon>Fabaceae</taxon>
        <taxon>Papilionoideae</taxon>
        <taxon>50 kb inversion clade</taxon>
        <taxon>NPAAA clade</taxon>
        <taxon>indigoferoid/millettioid clade</taxon>
        <taxon>Phaseoleae</taxon>
        <taxon>Phaseolus</taxon>
    </lineage>
</organism>
<evidence type="ECO:0000256" key="2">
    <source>
        <dbReference type="ARBA" id="ARBA00022692"/>
    </source>
</evidence>
<sequence>MGKKEKKRIEKINREREEREQEEREEREQAERERREREEEERKKRKKKMMDERRRCGPGKATFALVIGTLVYYHCAYQNSSFVSLLADVFIVLICSLAIVGLLSRQMNIGAPVDPLVWQMSEETANAIVVWFANTVGAAESVFRVAATGHDKRLFLKVVISLFLLSAIGRIAPGITVAYAGLWLFCFYIFARCSKSFRSLLTWFSGRTNDNSEDQDTTL</sequence>
<keyword evidence="4 7" id="KW-1133">Transmembrane helix</keyword>
<comment type="caution">
    <text evidence="9">The sequence shown here is derived from an EMBL/GenBank/DDBJ whole genome shotgun (WGS) entry which is preliminary data.</text>
</comment>
<feature type="compositionally biased region" description="Basic and acidic residues" evidence="6">
    <location>
        <begin position="7"/>
        <end position="42"/>
    </location>
</feature>
<feature type="region of interest" description="Disordered" evidence="6">
    <location>
        <begin position="1"/>
        <end position="53"/>
    </location>
</feature>
<feature type="transmembrane region" description="Helical" evidence="7">
    <location>
        <begin position="177"/>
        <end position="194"/>
    </location>
</feature>
<dbReference type="Pfam" id="PF02453">
    <property type="entry name" value="Reticulon"/>
    <property type="match status" value="1"/>
</dbReference>
<dbReference type="PANTHER" id="PTHR47879">
    <property type="entry name" value="RETICULON-LIKE PROTEIN B22"/>
    <property type="match status" value="1"/>
</dbReference>
<dbReference type="PANTHER" id="PTHR47879:SF2">
    <property type="entry name" value="RETICULON-LIKE PROTEIN B22"/>
    <property type="match status" value="1"/>
</dbReference>
<dbReference type="InterPro" id="IPR003388">
    <property type="entry name" value="Reticulon"/>
</dbReference>
<evidence type="ECO:0000256" key="7">
    <source>
        <dbReference type="SAM" id="Phobius"/>
    </source>
</evidence>
<dbReference type="EMBL" id="JAYMYR010000001">
    <property type="protein sequence ID" value="KAK7381483.1"/>
    <property type="molecule type" value="Genomic_DNA"/>
</dbReference>